<dbReference type="InterPro" id="IPR003594">
    <property type="entry name" value="HATPase_dom"/>
</dbReference>
<evidence type="ECO:0000256" key="5">
    <source>
        <dbReference type="ARBA" id="ARBA00022741"/>
    </source>
</evidence>
<dbReference type="Pfam" id="PF00989">
    <property type="entry name" value="PAS"/>
    <property type="match status" value="2"/>
</dbReference>
<dbReference type="Gene3D" id="3.30.565.10">
    <property type="entry name" value="Histidine kinase-like ATPase, C-terminal domain"/>
    <property type="match status" value="1"/>
</dbReference>
<dbReference type="PROSITE" id="PS50109">
    <property type="entry name" value="HIS_KIN"/>
    <property type="match status" value="1"/>
</dbReference>
<dbReference type="InterPro" id="IPR005467">
    <property type="entry name" value="His_kinase_dom"/>
</dbReference>
<keyword evidence="15" id="KW-1185">Reference proteome</keyword>
<dbReference type="PROSITE" id="PS50110">
    <property type="entry name" value="RESPONSE_REGULATORY"/>
    <property type="match status" value="1"/>
</dbReference>
<dbReference type="PROSITE" id="PS50112">
    <property type="entry name" value="PAS"/>
    <property type="match status" value="2"/>
</dbReference>
<feature type="domain" description="Response regulatory" evidence="12">
    <location>
        <begin position="657"/>
        <end position="773"/>
    </location>
</feature>
<evidence type="ECO:0000256" key="6">
    <source>
        <dbReference type="ARBA" id="ARBA00022777"/>
    </source>
</evidence>
<dbReference type="CDD" id="cd00130">
    <property type="entry name" value="PAS"/>
    <property type="match status" value="2"/>
</dbReference>
<evidence type="ECO:0000256" key="4">
    <source>
        <dbReference type="ARBA" id="ARBA00022679"/>
    </source>
</evidence>
<evidence type="ECO:0000256" key="2">
    <source>
        <dbReference type="ARBA" id="ARBA00012438"/>
    </source>
</evidence>
<evidence type="ECO:0000259" key="13">
    <source>
        <dbReference type="PROSITE" id="PS50112"/>
    </source>
</evidence>
<feature type="domain" description="PAS" evidence="13">
    <location>
        <begin position="162"/>
        <end position="223"/>
    </location>
</feature>
<dbReference type="InterPro" id="IPR035965">
    <property type="entry name" value="PAS-like_dom_sf"/>
</dbReference>
<dbReference type="SUPFAM" id="SSF52172">
    <property type="entry name" value="CheY-like"/>
    <property type="match status" value="1"/>
</dbReference>
<dbReference type="Pfam" id="PF02518">
    <property type="entry name" value="HATPase_c"/>
    <property type="match status" value="1"/>
</dbReference>
<dbReference type="NCBIfam" id="TIGR00229">
    <property type="entry name" value="sensory_box"/>
    <property type="match status" value="2"/>
</dbReference>
<dbReference type="Gene3D" id="3.30.450.20">
    <property type="entry name" value="PAS domain"/>
    <property type="match status" value="3"/>
</dbReference>
<keyword evidence="7" id="KW-0067">ATP-binding</keyword>
<evidence type="ECO:0000313" key="15">
    <source>
        <dbReference type="Proteomes" id="UP001285263"/>
    </source>
</evidence>
<name>A0ABU5DPS5_9BURK</name>
<evidence type="ECO:0000256" key="8">
    <source>
        <dbReference type="ARBA" id="ARBA00023012"/>
    </source>
</evidence>
<feature type="coiled-coil region" evidence="10">
    <location>
        <begin position="132"/>
        <end position="159"/>
    </location>
</feature>
<dbReference type="SUPFAM" id="SSF55874">
    <property type="entry name" value="ATPase domain of HSP90 chaperone/DNA topoisomerase II/histidine kinase"/>
    <property type="match status" value="1"/>
</dbReference>
<dbReference type="InterPro" id="IPR004358">
    <property type="entry name" value="Sig_transdc_His_kin-like_C"/>
</dbReference>
<dbReference type="InterPro" id="IPR013767">
    <property type="entry name" value="PAS_fold"/>
</dbReference>
<dbReference type="InterPro" id="IPR011006">
    <property type="entry name" value="CheY-like_superfamily"/>
</dbReference>
<protein>
    <recommendedName>
        <fullName evidence="2">histidine kinase</fullName>
        <ecNumber evidence="2">2.7.13.3</ecNumber>
    </recommendedName>
</protein>
<proteinExistence type="predicted"/>
<feature type="domain" description="Histidine kinase" evidence="11">
    <location>
        <begin position="411"/>
        <end position="635"/>
    </location>
</feature>
<dbReference type="EC" id="2.7.13.3" evidence="2"/>
<evidence type="ECO:0000256" key="3">
    <source>
        <dbReference type="ARBA" id="ARBA00022553"/>
    </source>
</evidence>
<accession>A0ABU5DPS5</accession>
<dbReference type="Pfam" id="PF08448">
    <property type="entry name" value="PAS_4"/>
    <property type="match status" value="1"/>
</dbReference>
<dbReference type="InterPro" id="IPR000014">
    <property type="entry name" value="PAS"/>
</dbReference>
<comment type="catalytic activity">
    <reaction evidence="1">
        <text>ATP + protein L-histidine = ADP + protein N-phospho-L-histidine.</text>
        <dbReference type="EC" id="2.7.13.3"/>
    </reaction>
</comment>
<dbReference type="InterPro" id="IPR036890">
    <property type="entry name" value="HATPase_C_sf"/>
</dbReference>
<dbReference type="Gene3D" id="3.40.50.2300">
    <property type="match status" value="1"/>
</dbReference>
<sequence length="777" mass="85419">MAPTLYPERRSADERTDASWRLVFERLHEGFILGKLVRGANGSVRDWQYVEVNPAWSKLVGVAQEAAIGRTIREVFPGIEDAWIDDFAEVVATGVSTTFTRQVGTLDRWYEGHAFKVDDERFAVLFLEITERKRQTDAMERLNGELQRLIAERVSERDSLWNTSADILFTLDKTGRLLSVNPAATKILGWAEGEMVGRNVMEFIAPQDLRLTAEALETASRQTLAVIENRYLHKDGGFRWLSWVAAPDGELIFATGRHITAEKTAALAAAKVAADLDRIWQNAHEVIMVIDLDGMMQSVSPASFDILGWLPDELLGRKVTDFIHPDFQPPLRDGRFVPERYVGQKVFLNRFRTKYGSYRTMSWSTRLEGGLIYSHGRDVTIEQEQAAALTKAEAQLRQSQKMEAVGQLTGGVAHDFNNLLASISGALQVLRVRLKQGKTEGLDRYVSMGMASVRRAAALTQRLLAFSRRQTLDPKPTDVNRLISGMEDLVRRTVGPEVLLTVVGAAGLWPATLDAAQLENALLNLCINGRDAMPHGGTLTIETANKWLDDQAADDRELPPGQYISLCVSDNGTGMSPDVAKLIFDPFYTTKPTGEGTGLGLSMVYGFARQSGGAVRVYTELGKGTTMCLYFPRYLGAAEPDTVGCAPPPVEAGAGETVLLVEDEDQIRILASEVLVDAGYRVLAAHDGASALSLLQATTRVDLMITDVGLPGGMNGRQIADAARLQRPDLKVLFITGYAANAAVGNGFLEPGMEVMTKPFEFIALVNKVRQLLDGFR</sequence>
<dbReference type="SUPFAM" id="SSF47384">
    <property type="entry name" value="Homodimeric domain of signal transducing histidine kinase"/>
    <property type="match status" value="1"/>
</dbReference>
<dbReference type="Pfam" id="PF00072">
    <property type="entry name" value="Response_reg"/>
    <property type="match status" value="1"/>
</dbReference>
<evidence type="ECO:0000256" key="7">
    <source>
        <dbReference type="ARBA" id="ARBA00022840"/>
    </source>
</evidence>
<dbReference type="InterPro" id="IPR036097">
    <property type="entry name" value="HisK_dim/P_sf"/>
</dbReference>
<keyword evidence="10" id="KW-0175">Coiled coil</keyword>
<keyword evidence="6" id="KW-0418">Kinase</keyword>
<keyword evidence="5" id="KW-0547">Nucleotide-binding</keyword>
<evidence type="ECO:0000313" key="14">
    <source>
        <dbReference type="EMBL" id="MDY0747645.1"/>
    </source>
</evidence>
<dbReference type="Gene3D" id="1.10.287.130">
    <property type="match status" value="1"/>
</dbReference>
<evidence type="ECO:0000256" key="10">
    <source>
        <dbReference type="SAM" id="Coils"/>
    </source>
</evidence>
<evidence type="ECO:0000256" key="1">
    <source>
        <dbReference type="ARBA" id="ARBA00000085"/>
    </source>
</evidence>
<dbReference type="PRINTS" id="PR00344">
    <property type="entry name" value="BCTRLSENSOR"/>
</dbReference>
<dbReference type="SMART" id="SM00091">
    <property type="entry name" value="PAS"/>
    <property type="match status" value="3"/>
</dbReference>
<comment type="caution">
    <text evidence="14">The sequence shown here is derived from an EMBL/GenBank/DDBJ whole genome shotgun (WGS) entry which is preliminary data.</text>
</comment>
<dbReference type="EMBL" id="JAXCLA010000008">
    <property type="protein sequence ID" value="MDY0747645.1"/>
    <property type="molecule type" value="Genomic_DNA"/>
</dbReference>
<dbReference type="PANTHER" id="PTHR43065:SF42">
    <property type="entry name" value="TWO-COMPONENT SENSOR PPRA"/>
    <property type="match status" value="1"/>
</dbReference>
<dbReference type="Proteomes" id="UP001285263">
    <property type="component" value="Unassembled WGS sequence"/>
</dbReference>
<dbReference type="InterPro" id="IPR013656">
    <property type="entry name" value="PAS_4"/>
</dbReference>
<dbReference type="SUPFAM" id="SSF55785">
    <property type="entry name" value="PYP-like sensor domain (PAS domain)"/>
    <property type="match status" value="3"/>
</dbReference>
<feature type="modified residue" description="4-aspartylphosphate" evidence="9">
    <location>
        <position position="707"/>
    </location>
</feature>
<gene>
    <name evidence="14" type="ORF">SNE35_24295</name>
</gene>
<reference evidence="14 15" key="1">
    <citation type="submission" date="2023-11" db="EMBL/GenBank/DDBJ databases">
        <title>Paucibacter sp. nov., isolated from fresh soil in Korea.</title>
        <authorList>
            <person name="Le N.T.T."/>
        </authorList>
    </citation>
    <scope>NUCLEOTIDE SEQUENCE [LARGE SCALE GENOMIC DNA]</scope>
    <source>
        <strain evidence="14 15">R3-3</strain>
    </source>
</reference>
<evidence type="ECO:0000259" key="12">
    <source>
        <dbReference type="PROSITE" id="PS50110"/>
    </source>
</evidence>
<keyword evidence="4" id="KW-0808">Transferase</keyword>
<evidence type="ECO:0000256" key="9">
    <source>
        <dbReference type="PROSITE-ProRule" id="PRU00169"/>
    </source>
</evidence>
<dbReference type="Pfam" id="PF00512">
    <property type="entry name" value="HisKA"/>
    <property type="match status" value="1"/>
</dbReference>
<dbReference type="PANTHER" id="PTHR43065">
    <property type="entry name" value="SENSOR HISTIDINE KINASE"/>
    <property type="match status" value="1"/>
</dbReference>
<dbReference type="InterPro" id="IPR003661">
    <property type="entry name" value="HisK_dim/P_dom"/>
</dbReference>
<dbReference type="SMART" id="SM00388">
    <property type="entry name" value="HisKA"/>
    <property type="match status" value="1"/>
</dbReference>
<dbReference type="RefSeq" id="WP_320425607.1">
    <property type="nucleotide sequence ID" value="NZ_JAXCLA010000008.1"/>
</dbReference>
<dbReference type="CDD" id="cd18161">
    <property type="entry name" value="REC_hyHK_blue-like"/>
    <property type="match status" value="1"/>
</dbReference>
<keyword evidence="3 9" id="KW-0597">Phosphoprotein</keyword>
<keyword evidence="8" id="KW-0902">Two-component regulatory system</keyword>
<organism evidence="14 15">
    <name type="scientific">Roseateles agri</name>
    <dbReference type="NCBI Taxonomy" id="3098619"/>
    <lineage>
        <taxon>Bacteria</taxon>
        <taxon>Pseudomonadati</taxon>
        <taxon>Pseudomonadota</taxon>
        <taxon>Betaproteobacteria</taxon>
        <taxon>Burkholderiales</taxon>
        <taxon>Sphaerotilaceae</taxon>
        <taxon>Roseateles</taxon>
    </lineage>
</organism>
<dbReference type="SMART" id="SM00448">
    <property type="entry name" value="REC"/>
    <property type="match status" value="1"/>
</dbReference>
<evidence type="ECO:0000259" key="11">
    <source>
        <dbReference type="PROSITE" id="PS50109"/>
    </source>
</evidence>
<feature type="domain" description="PAS" evidence="13">
    <location>
        <begin position="272"/>
        <end position="326"/>
    </location>
</feature>
<dbReference type="CDD" id="cd16919">
    <property type="entry name" value="HATPase_CckA-like"/>
    <property type="match status" value="1"/>
</dbReference>
<dbReference type="InterPro" id="IPR001789">
    <property type="entry name" value="Sig_transdc_resp-reg_receiver"/>
</dbReference>
<dbReference type="SMART" id="SM00387">
    <property type="entry name" value="HATPase_c"/>
    <property type="match status" value="1"/>
</dbReference>